<dbReference type="HOGENOM" id="CLU_128900_0_0_1"/>
<organism evidence="6 7">
    <name type="scientific">Schizosaccharomyces japonicus (strain yFS275 / FY16936)</name>
    <name type="common">Fission yeast</name>
    <dbReference type="NCBI Taxonomy" id="402676"/>
    <lineage>
        <taxon>Eukaryota</taxon>
        <taxon>Fungi</taxon>
        <taxon>Dikarya</taxon>
        <taxon>Ascomycota</taxon>
        <taxon>Taphrinomycotina</taxon>
        <taxon>Schizosaccharomycetes</taxon>
        <taxon>Schizosaccharomycetales</taxon>
        <taxon>Schizosaccharomycetaceae</taxon>
        <taxon>Schizosaccharomyces</taxon>
    </lineage>
</organism>
<evidence type="ECO:0000256" key="2">
    <source>
        <dbReference type="ARBA" id="ARBA00023125"/>
    </source>
</evidence>
<gene>
    <name evidence="6" type="ORF">SJAG_05153</name>
</gene>
<dbReference type="Pfam" id="PF00505">
    <property type="entry name" value="HMG_box"/>
    <property type="match status" value="1"/>
</dbReference>
<dbReference type="OMA" id="SETNPGM"/>
<evidence type="ECO:0000256" key="1">
    <source>
        <dbReference type="ARBA" id="ARBA00023015"/>
    </source>
</evidence>
<proteinExistence type="predicted"/>
<dbReference type="GO" id="GO:0030154">
    <property type="term" value="P:cell differentiation"/>
    <property type="evidence" value="ECO:0000318"/>
    <property type="project" value="GO_Central"/>
</dbReference>
<evidence type="ECO:0000313" key="7">
    <source>
        <dbReference type="Proteomes" id="UP000001744"/>
    </source>
</evidence>
<evidence type="ECO:0000259" key="5">
    <source>
        <dbReference type="PROSITE" id="PS50118"/>
    </source>
</evidence>
<dbReference type="SUPFAM" id="SSF47095">
    <property type="entry name" value="HMG-box"/>
    <property type="match status" value="1"/>
</dbReference>
<dbReference type="FunFam" id="1.10.30.10:FF:000041">
    <property type="entry name" value="HMG box family protein"/>
    <property type="match status" value="1"/>
</dbReference>
<dbReference type="GO" id="GO:0045944">
    <property type="term" value="P:positive regulation of transcription by RNA polymerase II"/>
    <property type="evidence" value="ECO:0000318"/>
    <property type="project" value="GO_Central"/>
</dbReference>
<dbReference type="InterPro" id="IPR009071">
    <property type="entry name" value="HMG_box_dom"/>
</dbReference>
<dbReference type="JaponicusDB" id="SJAG_05153"/>
<dbReference type="OrthoDB" id="6247875at2759"/>
<dbReference type="SMART" id="SM00398">
    <property type="entry name" value="HMG"/>
    <property type="match status" value="1"/>
</dbReference>
<feature type="DNA-binding region" description="HMG box" evidence="4">
    <location>
        <begin position="93"/>
        <end position="161"/>
    </location>
</feature>
<keyword evidence="4" id="KW-0539">Nucleus</keyword>
<dbReference type="CDD" id="cd01389">
    <property type="entry name" value="HMG-box_ROX1-like"/>
    <property type="match status" value="1"/>
</dbReference>
<accession>B6K8G9</accession>
<dbReference type="VEuPathDB" id="FungiDB:SJAG_05153"/>
<dbReference type="InterPro" id="IPR036910">
    <property type="entry name" value="HMG_box_dom_sf"/>
</dbReference>
<dbReference type="GO" id="GO:0005634">
    <property type="term" value="C:nucleus"/>
    <property type="evidence" value="ECO:0000318"/>
    <property type="project" value="GO_Central"/>
</dbReference>
<dbReference type="PANTHER" id="PTHR10270">
    <property type="entry name" value="SOX TRANSCRIPTION FACTOR"/>
    <property type="match status" value="1"/>
</dbReference>
<reference evidence="6 7" key="1">
    <citation type="journal article" date="2011" name="Science">
        <title>Comparative functional genomics of the fission yeasts.</title>
        <authorList>
            <person name="Rhind N."/>
            <person name="Chen Z."/>
            <person name="Yassour M."/>
            <person name="Thompson D.A."/>
            <person name="Haas B.J."/>
            <person name="Habib N."/>
            <person name="Wapinski I."/>
            <person name="Roy S."/>
            <person name="Lin M.F."/>
            <person name="Heiman D.I."/>
            <person name="Young S.K."/>
            <person name="Furuya K."/>
            <person name="Guo Y."/>
            <person name="Pidoux A."/>
            <person name="Chen H.M."/>
            <person name="Robbertse B."/>
            <person name="Goldberg J.M."/>
            <person name="Aoki K."/>
            <person name="Bayne E.H."/>
            <person name="Berlin A.M."/>
            <person name="Desjardins C.A."/>
            <person name="Dobbs E."/>
            <person name="Dukaj L."/>
            <person name="Fan L."/>
            <person name="FitzGerald M.G."/>
            <person name="French C."/>
            <person name="Gujja S."/>
            <person name="Hansen K."/>
            <person name="Keifenheim D."/>
            <person name="Levin J.Z."/>
            <person name="Mosher R.A."/>
            <person name="Mueller C.A."/>
            <person name="Pfiffner J."/>
            <person name="Priest M."/>
            <person name="Russ C."/>
            <person name="Smialowska A."/>
            <person name="Swoboda P."/>
            <person name="Sykes S.M."/>
            <person name="Vaughn M."/>
            <person name="Vengrova S."/>
            <person name="Yoder R."/>
            <person name="Zeng Q."/>
            <person name="Allshire R."/>
            <person name="Baulcombe D."/>
            <person name="Birren B.W."/>
            <person name="Brown W."/>
            <person name="Ekwall K."/>
            <person name="Kellis M."/>
            <person name="Leatherwood J."/>
            <person name="Levin H."/>
            <person name="Margalit H."/>
            <person name="Martienssen R."/>
            <person name="Nieduszynski C.A."/>
            <person name="Spatafora J.W."/>
            <person name="Friedman N."/>
            <person name="Dalgaard J.Z."/>
            <person name="Baumann P."/>
            <person name="Niki H."/>
            <person name="Regev A."/>
            <person name="Nusbaum C."/>
        </authorList>
    </citation>
    <scope>NUCLEOTIDE SEQUENCE [LARGE SCALE GENOMIC DNA]</scope>
    <source>
        <strain evidence="7">yFS275 / FY16936</strain>
    </source>
</reference>
<dbReference type="Gene3D" id="1.10.30.10">
    <property type="entry name" value="High mobility group box domain"/>
    <property type="match status" value="1"/>
</dbReference>
<dbReference type="GO" id="GO:0001228">
    <property type="term" value="F:DNA-binding transcription activator activity, RNA polymerase II-specific"/>
    <property type="evidence" value="ECO:0000318"/>
    <property type="project" value="GO_Central"/>
</dbReference>
<dbReference type="STRING" id="402676.B6K8G9"/>
<sequence length="179" mass="20642">MSCILSVKNMWALQNYSTKEALSSIENGSGSAYFVPSGYVPVLIPYSEANFQGLNIGLNFGIPVCEEISRCKVPRYIYKSMKEVKDAGTRKRTPRPANAFILYRRDKQAKILESLPGTSNAEVSRLVGAMWKNEKVEVKVQYFQKAELLKVQHKRLYPDYKYQPQRNKKKYRNNITNEF</sequence>
<dbReference type="GeneID" id="7048676"/>
<dbReference type="PROSITE" id="PS50118">
    <property type="entry name" value="HMG_BOX_2"/>
    <property type="match status" value="1"/>
</dbReference>
<evidence type="ECO:0000313" key="6">
    <source>
        <dbReference type="EMBL" id="EEB05014.2"/>
    </source>
</evidence>
<dbReference type="RefSeq" id="XP_002176118.2">
    <property type="nucleotide sequence ID" value="XM_002176082.2"/>
</dbReference>
<keyword evidence="1" id="KW-0805">Transcription regulation</keyword>
<name>B6K8G9_SCHJY</name>
<evidence type="ECO:0000256" key="4">
    <source>
        <dbReference type="PROSITE-ProRule" id="PRU00267"/>
    </source>
</evidence>
<keyword evidence="2 4" id="KW-0238">DNA-binding</keyword>
<dbReference type="EMBL" id="KE651168">
    <property type="protein sequence ID" value="EEB05014.2"/>
    <property type="molecule type" value="Genomic_DNA"/>
</dbReference>
<keyword evidence="3" id="KW-0804">Transcription</keyword>
<feature type="domain" description="HMG box" evidence="5">
    <location>
        <begin position="93"/>
        <end position="161"/>
    </location>
</feature>
<protein>
    <submittedName>
        <fullName evidence="6">Mating-type m-specific polypeptide mc</fullName>
    </submittedName>
</protein>
<evidence type="ECO:0000256" key="3">
    <source>
        <dbReference type="ARBA" id="ARBA00023163"/>
    </source>
</evidence>
<dbReference type="Proteomes" id="UP000001744">
    <property type="component" value="Unassembled WGS sequence"/>
</dbReference>
<dbReference type="AlphaFoldDB" id="B6K8G9"/>
<dbReference type="GO" id="GO:0000978">
    <property type="term" value="F:RNA polymerase II cis-regulatory region sequence-specific DNA binding"/>
    <property type="evidence" value="ECO:0000318"/>
    <property type="project" value="GO_Central"/>
</dbReference>
<dbReference type="InterPro" id="IPR050140">
    <property type="entry name" value="SRY-related_HMG-box_TF-like"/>
</dbReference>
<dbReference type="PANTHER" id="PTHR10270:SF161">
    <property type="entry name" value="SEX-DETERMINING REGION Y PROTEIN"/>
    <property type="match status" value="1"/>
</dbReference>
<dbReference type="eggNOG" id="KOG0527">
    <property type="taxonomic scope" value="Eukaryota"/>
</dbReference>
<keyword evidence="7" id="KW-1185">Reference proteome</keyword>